<comment type="caution">
    <text evidence="2">The sequence shown here is derived from an EMBL/GenBank/DDBJ whole genome shotgun (WGS) entry which is preliminary data.</text>
</comment>
<dbReference type="Proteomes" id="UP000325315">
    <property type="component" value="Unassembled WGS sequence"/>
</dbReference>
<keyword evidence="1" id="KW-1133">Transmembrane helix</keyword>
<organism evidence="2 3">
    <name type="scientific">Gossypium australe</name>
    <dbReference type="NCBI Taxonomy" id="47621"/>
    <lineage>
        <taxon>Eukaryota</taxon>
        <taxon>Viridiplantae</taxon>
        <taxon>Streptophyta</taxon>
        <taxon>Embryophyta</taxon>
        <taxon>Tracheophyta</taxon>
        <taxon>Spermatophyta</taxon>
        <taxon>Magnoliopsida</taxon>
        <taxon>eudicotyledons</taxon>
        <taxon>Gunneridae</taxon>
        <taxon>Pentapetalae</taxon>
        <taxon>rosids</taxon>
        <taxon>malvids</taxon>
        <taxon>Malvales</taxon>
        <taxon>Malvaceae</taxon>
        <taxon>Malvoideae</taxon>
        <taxon>Gossypium</taxon>
    </lineage>
</organism>
<keyword evidence="1" id="KW-0812">Transmembrane</keyword>
<keyword evidence="2" id="KW-0808">Transferase</keyword>
<protein>
    <submittedName>
        <fullName evidence="2">6-phosphofructo-2-kinase/fructose-2, 6-bisphosphatase-like protein</fullName>
    </submittedName>
</protein>
<dbReference type="EMBL" id="SMMG02000007">
    <property type="protein sequence ID" value="KAA3465496.1"/>
    <property type="molecule type" value="Genomic_DNA"/>
</dbReference>
<gene>
    <name evidence="2" type="ORF">EPI10_000655</name>
</gene>
<dbReference type="GO" id="GO:0016301">
    <property type="term" value="F:kinase activity"/>
    <property type="evidence" value="ECO:0007669"/>
    <property type="project" value="UniProtKB-KW"/>
</dbReference>
<evidence type="ECO:0000313" key="2">
    <source>
        <dbReference type="EMBL" id="KAA3465496.1"/>
    </source>
</evidence>
<name>A0A5B6V977_9ROSI</name>
<keyword evidence="2" id="KW-0418">Kinase</keyword>
<evidence type="ECO:0000313" key="3">
    <source>
        <dbReference type="Proteomes" id="UP000325315"/>
    </source>
</evidence>
<evidence type="ECO:0000256" key="1">
    <source>
        <dbReference type="SAM" id="Phobius"/>
    </source>
</evidence>
<keyword evidence="3" id="KW-1185">Reference proteome</keyword>
<sequence length="138" mass="15547">MTVVVAPLSESEKLCLREVFTSAWASGLLSGYICTYVFVKFSLSHGHREIKLVMENEFLDKVEDNAAVHIWSEQRQLEKGDSIVEGCFAFGKLDLVPTVEEYTTLLRCSRVQADKAYFRAADVPNFVKKLMSITGMSE</sequence>
<reference evidence="2" key="1">
    <citation type="submission" date="2019-08" db="EMBL/GenBank/DDBJ databases">
        <authorList>
            <person name="Liu F."/>
        </authorList>
    </citation>
    <scope>NUCLEOTIDE SEQUENCE [LARGE SCALE GENOMIC DNA]</scope>
    <source>
        <strain evidence="2">PA1801</strain>
        <tissue evidence="2">Leaf</tissue>
    </source>
</reference>
<dbReference type="OrthoDB" id="1430424at2759"/>
<accession>A0A5B6V977</accession>
<keyword evidence="1" id="KW-0472">Membrane</keyword>
<proteinExistence type="predicted"/>
<dbReference type="AlphaFoldDB" id="A0A5B6V977"/>
<feature type="transmembrane region" description="Helical" evidence="1">
    <location>
        <begin position="20"/>
        <end position="39"/>
    </location>
</feature>